<organism evidence="3 4">
    <name type="scientific">Lecanosticta acicola</name>
    <dbReference type="NCBI Taxonomy" id="111012"/>
    <lineage>
        <taxon>Eukaryota</taxon>
        <taxon>Fungi</taxon>
        <taxon>Dikarya</taxon>
        <taxon>Ascomycota</taxon>
        <taxon>Pezizomycotina</taxon>
        <taxon>Dothideomycetes</taxon>
        <taxon>Dothideomycetidae</taxon>
        <taxon>Mycosphaerellales</taxon>
        <taxon>Mycosphaerellaceae</taxon>
        <taxon>Lecanosticta</taxon>
    </lineage>
</organism>
<feature type="compositionally biased region" description="Basic and acidic residues" evidence="1">
    <location>
        <begin position="294"/>
        <end position="305"/>
    </location>
</feature>
<feature type="compositionally biased region" description="Basic and acidic residues" evidence="1">
    <location>
        <begin position="84"/>
        <end position="99"/>
    </location>
</feature>
<accession>A0AAI8YV87</accession>
<dbReference type="InterPro" id="IPR017359">
    <property type="entry name" value="Phi-like"/>
</dbReference>
<dbReference type="PANTHER" id="PTHR15955">
    <property type="entry name" value="RWD DOMAIN CONTAINING PROTEIN 2"/>
    <property type="match status" value="1"/>
</dbReference>
<feature type="region of interest" description="Disordered" evidence="1">
    <location>
        <begin position="45"/>
        <end position="99"/>
    </location>
</feature>
<dbReference type="InterPro" id="IPR006575">
    <property type="entry name" value="RWD_dom"/>
</dbReference>
<proteinExistence type="predicted"/>
<keyword evidence="4" id="KW-1185">Reference proteome</keyword>
<gene>
    <name evidence="3" type="ORF">LECACI_7A002595</name>
</gene>
<sequence>MTTPSSPEEKENRLTTELQLLESMYPDSQIHFDRTTREFKYTTENGNSFRLRIPDSYPEDDDNSLPEILSATRNDSSNSKTKSKQQDQDLRARFQRRTDSEALPRGVEILDSVVLIFEEVLSSLLEEEEEEEEEEESDETETGTETATETETKIEMRGESSSSSSSNSQKKKKKKKKKQKAEEKQDSKKLTTIIYLHHLLNTTKRKQCLSPPPSPSSSSSISGITKPGYPGVLIYSGAAEEVREHVQGLKALNWQAFQVRLEVAEGWKFAHGEGMVEVERMSEVVGGIVEEDDRGGGSKGRREMPQNEGANLLATTRALSAEYAV</sequence>
<evidence type="ECO:0000313" key="4">
    <source>
        <dbReference type="Proteomes" id="UP001296104"/>
    </source>
</evidence>
<dbReference type="AlphaFoldDB" id="A0AAI8YV87"/>
<protein>
    <submittedName>
        <fullName evidence="3">Trichoplein multi-domain</fullName>
    </submittedName>
</protein>
<reference evidence="3" key="1">
    <citation type="submission" date="2023-11" db="EMBL/GenBank/DDBJ databases">
        <authorList>
            <person name="Alioto T."/>
            <person name="Alioto T."/>
            <person name="Gomez Garrido J."/>
        </authorList>
    </citation>
    <scope>NUCLEOTIDE SEQUENCE</scope>
</reference>
<feature type="domain" description="RWD" evidence="2">
    <location>
        <begin position="16"/>
        <end position="124"/>
    </location>
</feature>
<feature type="region of interest" description="Disordered" evidence="1">
    <location>
        <begin position="204"/>
        <end position="224"/>
    </location>
</feature>
<feature type="region of interest" description="Disordered" evidence="1">
    <location>
        <begin position="124"/>
        <end position="186"/>
    </location>
</feature>
<feature type="region of interest" description="Disordered" evidence="1">
    <location>
        <begin position="290"/>
        <end position="311"/>
    </location>
</feature>
<name>A0AAI8YV87_9PEZI</name>
<feature type="compositionally biased region" description="Low complexity" evidence="1">
    <location>
        <begin position="159"/>
        <end position="168"/>
    </location>
</feature>
<evidence type="ECO:0000259" key="2">
    <source>
        <dbReference type="PROSITE" id="PS50908"/>
    </source>
</evidence>
<evidence type="ECO:0000313" key="3">
    <source>
        <dbReference type="EMBL" id="CAK3909619.1"/>
    </source>
</evidence>
<feature type="compositionally biased region" description="Acidic residues" evidence="1">
    <location>
        <begin position="125"/>
        <end position="142"/>
    </location>
</feature>
<dbReference type="PROSITE" id="PS50908">
    <property type="entry name" value="RWD"/>
    <property type="match status" value="1"/>
</dbReference>
<dbReference type="EMBL" id="CAVMBE010000011">
    <property type="protein sequence ID" value="CAK3909619.1"/>
    <property type="molecule type" value="Genomic_DNA"/>
</dbReference>
<feature type="compositionally biased region" description="Basic residues" evidence="1">
    <location>
        <begin position="169"/>
        <end position="179"/>
    </location>
</feature>
<dbReference type="PANTHER" id="PTHR15955:SF8">
    <property type="entry name" value="RWD DOMAIN-CONTAINING PROTEIN 2B-RELATED"/>
    <property type="match status" value="1"/>
</dbReference>
<evidence type="ECO:0000256" key="1">
    <source>
        <dbReference type="SAM" id="MobiDB-lite"/>
    </source>
</evidence>
<feature type="compositionally biased region" description="Polar residues" evidence="1">
    <location>
        <begin position="71"/>
        <end position="80"/>
    </location>
</feature>
<comment type="caution">
    <text evidence="3">The sequence shown here is derived from an EMBL/GenBank/DDBJ whole genome shotgun (WGS) entry which is preliminary data.</text>
</comment>
<dbReference type="Proteomes" id="UP001296104">
    <property type="component" value="Unassembled WGS sequence"/>
</dbReference>